<protein>
    <submittedName>
        <fullName evidence="3">Uncharacterized protein</fullName>
    </submittedName>
</protein>
<dbReference type="EMBL" id="BK016127">
    <property type="protein sequence ID" value="DAF97204.1"/>
    <property type="molecule type" value="Genomic_DNA"/>
</dbReference>
<evidence type="ECO:0000313" key="3">
    <source>
        <dbReference type="EMBL" id="DAF97204.1"/>
    </source>
</evidence>
<evidence type="ECO:0000256" key="2">
    <source>
        <dbReference type="SAM" id="MobiDB-lite"/>
    </source>
</evidence>
<name>A0A8S5US26_9CAUD</name>
<sequence length="57" mass="6589">MIGPHPGLPTVGGALRERDTAQAEAENTRYQLDWANERIRDLENDIRSHKRVCPMFR</sequence>
<feature type="region of interest" description="Disordered" evidence="2">
    <location>
        <begin position="1"/>
        <end position="24"/>
    </location>
</feature>
<reference evidence="3" key="1">
    <citation type="journal article" date="2021" name="Proc. Natl. Acad. Sci. U.S.A.">
        <title>A Catalog of Tens of Thousands of Viruses from Human Metagenomes Reveals Hidden Associations with Chronic Diseases.</title>
        <authorList>
            <person name="Tisza M.J."/>
            <person name="Buck C.B."/>
        </authorList>
    </citation>
    <scope>NUCLEOTIDE SEQUENCE</scope>
    <source>
        <strain evidence="3">Ctksc2</strain>
    </source>
</reference>
<organism evidence="3">
    <name type="scientific">Siphoviridae sp. ctksc2</name>
    <dbReference type="NCBI Taxonomy" id="2825645"/>
    <lineage>
        <taxon>Viruses</taxon>
        <taxon>Duplodnaviria</taxon>
        <taxon>Heunggongvirae</taxon>
        <taxon>Uroviricota</taxon>
        <taxon>Caudoviricetes</taxon>
    </lineage>
</organism>
<accession>A0A8S5US26</accession>
<keyword evidence="1" id="KW-0175">Coiled coil</keyword>
<evidence type="ECO:0000256" key="1">
    <source>
        <dbReference type="SAM" id="Coils"/>
    </source>
</evidence>
<feature type="coiled-coil region" evidence="1">
    <location>
        <begin position="25"/>
        <end position="52"/>
    </location>
</feature>
<proteinExistence type="predicted"/>